<sequence length="44" mass="4044">MYATPPGEVYTGPGSVGSCASGTCGGHSGCGSETLGMCSAGCVG</sequence>
<gene>
    <name evidence="1" type="ORF">BN1708_018118</name>
</gene>
<feature type="non-terminal residue" evidence="1">
    <location>
        <position position="44"/>
    </location>
</feature>
<proteinExistence type="predicted"/>
<dbReference type="STRING" id="100787.A0A0G4LS97"/>
<accession>A0A0G4LS97</accession>
<name>A0A0G4LS97_VERLO</name>
<evidence type="ECO:0000313" key="2">
    <source>
        <dbReference type="Proteomes" id="UP000044602"/>
    </source>
</evidence>
<reference evidence="1 2" key="1">
    <citation type="submission" date="2015-05" db="EMBL/GenBank/DDBJ databases">
        <authorList>
            <person name="Wang D.B."/>
            <person name="Wang M."/>
        </authorList>
    </citation>
    <scope>NUCLEOTIDE SEQUENCE [LARGE SCALE GENOMIC DNA]</scope>
    <source>
        <strain evidence="1">VL1</strain>
    </source>
</reference>
<organism evidence="1 2">
    <name type="scientific">Verticillium longisporum</name>
    <name type="common">Verticillium dahliae var. longisporum</name>
    <dbReference type="NCBI Taxonomy" id="100787"/>
    <lineage>
        <taxon>Eukaryota</taxon>
        <taxon>Fungi</taxon>
        <taxon>Dikarya</taxon>
        <taxon>Ascomycota</taxon>
        <taxon>Pezizomycotina</taxon>
        <taxon>Sordariomycetes</taxon>
        <taxon>Hypocreomycetidae</taxon>
        <taxon>Glomerellales</taxon>
        <taxon>Plectosphaerellaceae</taxon>
        <taxon>Verticillium</taxon>
    </lineage>
</organism>
<dbReference type="Proteomes" id="UP000044602">
    <property type="component" value="Unassembled WGS sequence"/>
</dbReference>
<keyword evidence="2" id="KW-1185">Reference proteome</keyword>
<evidence type="ECO:0000313" key="1">
    <source>
        <dbReference type="EMBL" id="CRK24882.1"/>
    </source>
</evidence>
<dbReference type="AlphaFoldDB" id="A0A0G4LS97"/>
<dbReference type="EMBL" id="CVQH01017836">
    <property type="protein sequence ID" value="CRK24882.1"/>
    <property type="molecule type" value="Genomic_DNA"/>
</dbReference>
<protein>
    <submittedName>
        <fullName evidence="1">Uncharacterized protein</fullName>
    </submittedName>
</protein>